<evidence type="ECO:0000313" key="2">
    <source>
        <dbReference type="Proteomes" id="UP000789342"/>
    </source>
</evidence>
<feature type="non-terminal residue" evidence="1">
    <location>
        <position position="41"/>
    </location>
</feature>
<reference evidence="1" key="1">
    <citation type="submission" date="2021-06" db="EMBL/GenBank/DDBJ databases">
        <authorList>
            <person name="Kallberg Y."/>
            <person name="Tangrot J."/>
            <person name="Rosling A."/>
        </authorList>
    </citation>
    <scope>NUCLEOTIDE SEQUENCE</scope>
    <source>
        <strain evidence="1">CL551</strain>
    </source>
</reference>
<dbReference type="AlphaFoldDB" id="A0A9N9JS51"/>
<sequence length="41" mass="4684">FVQRSHDSSNLDINEYCRNHCMWGALPIPVFNAFAAPHDLP</sequence>
<gene>
    <name evidence="1" type="ORF">AMORRO_LOCUS18348</name>
</gene>
<protein>
    <submittedName>
        <fullName evidence="1">13214_t:CDS:1</fullName>
    </submittedName>
</protein>
<keyword evidence="2" id="KW-1185">Reference proteome</keyword>
<proteinExistence type="predicted"/>
<name>A0A9N9JS51_9GLOM</name>
<organism evidence="1 2">
    <name type="scientific">Acaulospora morrowiae</name>
    <dbReference type="NCBI Taxonomy" id="94023"/>
    <lineage>
        <taxon>Eukaryota</taxon>
        <taxon>Fungi</taxon>
        <taxon>Fungi incertae sedis</taxon>
        <taxon>Mucoromycota</taxon>
        <taxon>Glomeromycotina</taxon>
        <taxon>Glomeromycetes</taxon>
        <taxon>Diversisporales</taxon>
        <taxon>Acaulosporaceae</taxon>
        <taxon>Acaulospora</taxon>
    </lineage>
</organism>
<dbReference type="EMBL" id="CAJVPV010064033">
    <property type="protein sequence ID" value="CAG8793524.1"/>
    <property type="molecule type" value="Genomic_DNA"/>
</dbReference>
<evidence type="ECO:0000313" key="1">
    <source>
        <dbReference type="EMBL" id="CAG8793524.1"/>
    </source>
</evidence>
<accession>A0A9N9JS51</accession>
<comment type="caution">
    <text evidence="1">The sequence shown here is derived from an EMBL/GenBank/DDBJ whole genome shotgun (WGS) entry which is preliminary data.</text>
</comment>
<feature type="non-terminal residue" evidence="1">
    <location>
        <position position="1"/>
    </location>
</feature>
<dbReference type="Proteomes" id="UP000789342">
    <property type="component" value="Unassembled WGS sequence"/>
</dbReference>